<dbReference type="RefSeq" id="WP_006783189.1">
    <property type="nucleotide sequence ID" value="NZ_JAMQUV010000003.1"/>
</dbReference>
<dbReference type="GO" id="GO:0009976">
    <property type="term" value="F:tocopherol cyclase activity"/>
    <property type="evidence" value="ECO:0007669"/>
    <property type="project" value="InterPro"/>
</dbReference>
<dbReference type="InterPro" id="IPR025893">
    <property type="entry name" value="Tocopherol_cyclase"/>
</dbReference>
<evidence type="ECO:0008006" key="3">
    <source>
        <dbReference type="Google" id="ProtNLM"/>
    </source>
</evidence>
<dbReference type="Proteomes" id="UP000487649">
    <property type="component" value="Unassembled WGS sequence"/>
</dbReference>
<name>A0A9X5AQE7_9FIRM</name>
<accession>A0A9X5AQE7</accession>
<dbReference type="EMBL" id="WMQE01000036">
    <property type="protein sequence ID" value="MTK22349.1"/>
    <property type="molecule type" value="Genomic_DNA"/>
</dbReference>
<gene>
    <name evidence="1" type="ORF">GMA92_13100</name>
</gene>
<reference evidence="1 2" key="1">
    <citation type="journal article" date="2019" name="Nat. Med.">
        <title>A library of human gut bacterial isolates paired with longitudinal multiomics data enables mechanistic microbiome research.</title>
        <authorList>
            <person name="Poyet M."/>
            <person name="Groussin M."/>
            <person name="Gibbons S.M."/>
            <person name="Avila-Pacheco J."/>
            <person name="Jiang X."/>
            <person name="Kearney S.M."/>
            <person name="Perrotta A.R."/>
            <person name="Berdy B."/>
            <person name="Zhao S."/>
            <person name="Lieberman T.D."/>
            <person name="Swanson P.K."/>
            <person name="Smith M."/>
            <person name="Roesemann S."/>
            <person name="Alexander J.E."/>
            <person name="Rich S.A."/>
            <person name="Livny J."/>
            <person name="Vlamakis H."/>
            <person name="Clish C."/>
            <person name="Bullock K."/>
            <person name="Deik A."/>
            <person name="Scott J."/>
            <person name="Pierce K.A."/>
            <person name="Xavier R.J."/>
            <person name="Alm E.J."/>
        </authorList>
    </citation>
    <scope>NUCLEOTIDE SEQUENCE [LARGE SCALE GENOMIC DNA]</scope>
    <source>
        <strain evidence="1 2">BIOML-A198</strain>
    </source>
</reference>
<dbReference type="AlphaFoldDB" id="A0A9X5AQE7"/>
<protein>
    <recommendedName>
        <fullName evidence="3">Tocopherol cyclase</fullName>
    </recommendedName>
</protein>
<comment type="caution">
    <text evidence="1">The sequence shown here is derived from an EMBL/GenBank/DDBJ whole genome shotgun (WGS) entry which is preliminary data.</text>
</comment>
<sequence length="325" mass="37364">MKINPDLYHGQNQYTNFFEGWYFKIVDSTATYALAFIPGISRGKDPLDHHCFIQVVNLIDHSYQYFRYSTNEFYSNPRHLKINIGLNEFSLSKINVQLLNSEEEIKGVLFLSPRKKWPDTKFNPGSMGFYNHFSFMECYSQVCALDGTIEEGHLKVNGKLIDFSNGKYYIEKNWGKSFPKSWIWIQSNSFNDQRATLTCSLATIPFPLVKEFRGFIIGVTVDNNFYSFTSINKSSITLNVCDRDIILCATRKHLHLVVKTKTNPHDFVLCYGPKDGEMVPLVEETLLGEIEMTLLDTKRNIILYQGIGKACGIEYGGEQMNLIDQ</sequence>
<organism evidence="1 2">
    <name type="scientific">Turicibacter sanguinis</name>
    <dbReference type="NCBI Taxonomy" id="154288"/>
    <lineage>
        <taxon>Bacteria</taxon>
        <taxon>Bacillati</taxon>
        <taxon>Bacillota</taxon>
        <taxon>Erysipelotrichia</taxon>
        <taxon>Erysipelotrichales</taxon>
        <taxon>Turicibacteraceae</taxon>
        <taxon>Turicibacter</taxon>
    </lineage>
</organism>
<evidence type="ECO:0000313" key="1">
    <source>
        <dbReference type="EMBL" id="MTK22349.1"/>
    </source>
</evidence>
<dbReference type="SUPFAM" id="SSF159245">
    <property type="entry name" value="AttH-like"/>
    <property type="match status" value="1"/>
</dbReference>
<proteinExistence type="predicted"/>
<dbReference type="Pfam" id="PF14249">
    <property type="entry name" value="Tocopherol_cycl"/>
    <property type="match status" value="1"/>
</dbReference>
<dbReference type="PANTHER" id="PTHR35309">
    <property type="match status" value="1"/>
</dbReference>
<dbReference type="PANTHER" id="PTHR35309:SF4">
    <property type="entry name" value="TOCOPHEROL CYCLASE"/>
    <property type="match status" value="1"/>
</dbReference>
<evidence type="ECO:0000313" key="2">
    <source>
        <dbReference type="Proteomes" id="UP000487649"/>
    </source>
</evidence>